<name>A0A2S0MG81_9BURK</name>
<dbReference type="Proteomes" id="UP000239709">
    <property type="component" value="Chromosome"/>
</dbReference>
<feature type="domain" description="Phosphatidic acid phosphatase type 2/haloperoxidase" evidence="2">
    <location>
        <begin position="119"/>
        <end position="198"/>
    </location>
</feature>
<dbReference type="EMBL" id="CP027666">
    <property type="protein sequence ID" value="AVO34905.1"/>
    <property type="molecule type" value="Genomic_DNA"/>
</dbReference>
<organism evidence="3 4">
    <name type="scientific">Ottowia oryzae</name>
    <dbReference type="NCBI Taxonomy" id="2109914"/>
    <lineage>
        <taxon>Bacteria</taxon>
        <taxon>Pseudomonadati</taxon>
        <taxon>Pseudomonadota</taxon>
        <taxon>Betaproteobacteria</taxon>
        <taxon>Burkholderiales</taxon>
        <taxon>Comamonadaceae</taxon>
        <taxon>Ottowia</taxon>
    </lineage>
</organism>
<dbReference type="InterPro" id="IPR000326">
    <property type="entry name" value="PAP2/HPO"/>
</dbReference>
<reference evidence="3 4" key="1">
    <citation type="submission" date="2018-03" db="EMBL/GenBank/DDBJ databases">
        <title>Genome sequencing of Ottowia sp.</title>
        <authorList>
            <person name="Kim S.-J."/>
            <person name="Heo J."/>
            <person name="Kwon S.-W."/>
        </authorList>
    </citation>
    <scope>NUCLEOTIDE SEQUENCE [LARGE SCALE GENOMIC DNA]</scope>
    <source>
        <strain evidence="3 4">KADR8-3</strain>
    </source>
</reference>
<feature type="transmembrane region" description="Helical" evidence="1">
    <location>
        <begin position="154"/>
        <end position="172"/>
    </location>
</feature>
<keyword evidence="1" id="KW-0812">Transmembrane</keyword>
<dbReference type="KEGG" id="otk:C6570_12165"/>
<evidence type="ECO:0000313" key="3">
    <source>
        <dbReference type="EMBL" id="AVO34905.1"/>
    </source>
</evidence>
<feature type="transmembrane region" description="Helical" evidence="1">
    <location>
        <begin position="7"/>
        <end position="26"/>
    </location>
</feature>
<protein>
    <submittedName>
        <fullName evidence="3">PA-phosphatase</fullName>
    </submittedName>
</protein>
<feature type="transmembrane region" description="Helical" evidence="1">
    <location>
        <begin position="76"/>
        <end position="97"/>
    </location>
</feature>
<accession>A0A2S0MG81</accession>
<dbReference type="Pfam" id="PF01569">
    <property type="entry name" value="PAP2"/>
    <property type="match status" value="1"/>
</dbReference>
<dbReference type="InterPro" id="IPR036938">
    <property type="entry name" value="PAP2/HPO_sf"/>
</dbReference>
<proteinExistence type="predicted"/>
<evidence type="ECO:0000313" key="4">
    <source>
        <dbReference type="Proteomes" id="UP000239709"/>
    </source>
</evidence>
<feature type="transmembrane region" description="Helical" evidence="1">
    <location>
        <begin position="46"/>
        <end position="69"/>
    </location>
</feature>
<feature type="transmembrane region" description="Helical" evidence="1">
    <location>
        <begin position="117"/>
        <end position="142"/>
    </location>
</feature>
<dbReference type="AlphaFoldDB" id="A0A2S0MG81"/>
<dbReference type="SUPFAM" id="SSF48317">
    <property type="entry name" value="Acid phosphatase/Vanadium-dependent haloperoxidase"/>
    <property type="match status" value="1"/>
</dbReference>
<evidence type="ECO:0000256" key="1">
    <source>
        <dbReference type="SAM" id="Phobius"/>
    </source>
</evidence>
<keyword evidence="4" id="KW-1185">Reference proteome</keyword>
<keyword evidence="1" id="KW-0472">Membrane</keyword>
<dbReference type="Gene3D" id="1.20.144.10">
    <property type="entry name" value="Phosphatidic acid phosphatase type 2/haloperoxidase"/>
    <property type="match status" value="1"/>
</dbReference>
<feature type="transmembrane region" description="Helical" evidence="1">
    <location>
        <begin position="178"/>
        <end position="197"/>
    </location>
</feature>
<gene>
    <name evidence="3" type="ORF">C6570_12165</name>
</gene>
<evidence type="ECO:0000259" key="2">
    <source>
        <dbReference type="Pfam" id="PF01569"/>
    </source>
</evidence>
<keyword evidence="1" id="KW-1133">Transmembrane helix</keyword>
<sequence length="203" mass="22226">MATLWWLKALGNTVFLVVFFQLYLWLQKNPLFAVTQIPATALDDWIGFQPWTITLYLSLWVYTALPVALQPDKPRLLRYTGAISVLCLIALLVFLVWPTSVSDAVGVRPASNGLFAMLYAVDSTGNACPSLHVAASVMSCMWLQAILTQVRAPAWLNAVNVAWCLGIVFSTLATKQHLLLDVLAGVALGIGIGWASLRRAKPV</sequence>